<evidence type="ECO:0008006" key="4">
    <source>
        <dbReference type="Google" id="ProtNLM"/>
    </source>
</evidence>
<proteinExistence type="predicted"/>
<feature type="region of interest" description="Disordered" evidence="1">
    <location>
        <begin position="1"/>
        <end position="38"/>
    </location>
</feature>
<name>A0A2Z5G8J7_9BACT</name>
<dbReference type="Proteomes" id="UP000253606">
    <property type="component" value="Chromosome"/>
</dbReference>
<dbReference type="KEGG" id="abas:ACPOL_5648"/>
<accession>A0A2Z5G8J7</accession>
<evidence type="ECO:0000313" key="3">
    <source>
        <dbReference type="Proteomes" id="UP000253606"/>
    </source>
</evidence>
<organism evidence="2 3">
    <name type="scientific">Acidisarcina polymorpha</name>
    <dbReference type="NCBI Taxonomy" id="2211140"/>
    <lineage>
        <taxon>Bacteria</taxon>
        <taxon>Pseudomonadati</taxon>
        <taxon>Acidobacteriota</taxon>
        <taxon>Terriglobia</taxon>
        <taxon>Terriglobales</taxon>
        <taxon>Acidobacteriaceae</taxon>
        <taxon>Acidisarcina</taxon>
    </lineage>
</organism>
<dbReference type="AlphaFoldDB" id="A0A2Z5G8J7"/>
<dbReference type="InterPro" id="IPR009898">
    <property type="entry name" value="DUF1440"/>
</dbReference>
<dbReference type="Pfam" id="PF07274">
    <property type="entry name" value="DUF1440"/>
    <property type="match status" value="1"/>
</dbReference>
<gene>
    <name evidence="2" type="ORF">ACPOL_5648</name>
</gene>
<protein>
    <recommendedName>
        <fullName evidence="4">DUF1440 domain-containing protein</fullName>
    </recommendedName>
</protein>
<evidence type="ECO:0000313" key="2">
    <source>
        <dbReference type="EMBL" id="AXC14896.1"/>
    </source>
</evidence>
<sequence length="151" mass="15861">MNEFMTGPGKKLQEALQSEAENQKQEAASGEPKEDATMKTADVITQTTTGGQHLSWEGKQKGGPIVHYAFGAIMGGLYGGLAEYSSFARSGFGASFGSTLFGVADLFAVPALHLSPPATDQPPSSLTSPFAAHIIYGVTTELGRRIVRAVL</sequence>
<dbReference type="EMBL" id="CP030840">
    <property type="protein sequence ID" value="AXC14896.1"/>
    <property type="molecule type" value="Genomic_DNA"/>
</dbReference>
<keyword evidence="3" id="KW-1185">Reference proteome</keyword>
<evidence type="ECO:0000256" key="1">
    <source>
        <dbReference type="SAM" id="MobiDB-lite"/>
    </source>
</evidence>
<reference evidence="2 3" key="1">
    <citation type="journal article" date="2018" name="Front. Microbiol.">
        <title>Hydrolytic Capabilities as a Key to Environmental Success: Chitinolytic and Cellulolytic Acidobacteria From Acidic Sub-arctic Soils and Boreal Peatlands.</title>
        <authorList>
            <person name="Belova S.E."/>
            <person name="Ravin N.V."/>
            <person name="Pankratov T.A."/>
            <person name="Rakitin A.L."/>
            <person name="Ivanova A.A."/>
            <person name="Beletsky A.V."/>
            <person name="Mardanov A.V."/>
            <person name="Sinninghe Damste J.S."/>
            <person name="Dedysh S.N."/>
        </authorList>
    </citation>
    <scope>NUCLEOTIDE SEQUENCE [LARGE SCALE GENOMIC DNA]</scope>
    <source>
        <strain evidence="2 3">SBC82</strain>
    </source>
</reference>